<dbReference type="RefSeq" id="WP_265152522.1">
    <property type="nucleotide sequence ID" value="NZ_JAOXXL010000027.1"/>
</dbReference>
<keyword evidence="2" id="KW-1185">Reference proteome</keyword>
<proteinExistence type="predicted"/>
<evidence type="ECO:0000313" key="1">
    <source>
        <dbReference type="EMBL" id="MCY7008710.1"/>
    </source>
</evidence>
<gene>
    <name evidence="1" type="ORF">OCK72_08740</name>
</gene>
<name>A0ABT4DJC4_FUSSI</name>
<evidence type="ECO:0000313" key="2">
    <source>
        <dbReference type="Proteomes" id="UP001062738"/>
    </source>
</evidence>
<accession>A0ABT4DJC4</accession>
<sequence length="152" mass="17230">MKKIVLVLFLMLGVVSFSIPKYVDANKLQKNSYKILQDTQDTFIFGKSTQDTGLTVALFNIDDKGGIKKMSEEVKNTAPASQKFVSSRENKRAYIHKFKDQAGGYTYSFVGKNTKVKNCCISVLYTSDKNFKDDELDKVIDKTLNEIESFLK</sequence>
<reference evidence="1" key="1">
    <citation type="submission" date="2022-09" db="EMBL/GenBank/DDBJ databases">
        <authorList>
            <person name="Zoaiter M."/>
        </authorList>
    </citation>
    <scope>NUCLEOTIDE SEQUENCE</scope>
    <source>
        <strain evidence="1">DSM 19848</strain>
    </source>
</reference>
<dbReference type="EMBL" id="JAOXXL010000027">
    <property type="protein sequence ID" value="MCY7008710.1"/>
    <property type="molecule type" value="Genomic_DNA"/>
</dbReference>
<dbReference type="Proteomes" id="UP001062738">
    <property type="component" value="Unassembled WGS sequence"/>
</dbReference>
<protein>
    <submittedName>
        <fullName evidence="1">Uncharacterized protein</fullName>
    </submittedName>
</protein>
<organism evidence="1 2">
    <name type="scientific">Fusobacterium simiae</name>
    <dbReference type="NCBI Taxonomy" id="855"/>
    <lineage>
        <taxon>Bacteria</taxon>
        <taxon>Fusobacteriati</taxon>
        <taxon>Fusobacteriota</taxon>
        <taxon>Fusobacteriia</taxon>
        <taxon>Fusobacteriales</taxon>
        <taxon>Fusobacteriaceae</taxon>
        <taxon>Fusobacterium</taxon>
    </lineage>
</organism>
<comment type="caution">
    <text evidence="1">The sequence shown here is derived from an EMBL/GenBank/DDBJ whole genome shotgun (WGS) entry which is preliminary data.</text>
</comment>